<proteinExistence type="predicted"/>
<dbReference type="InterPro" id="IPR045851">
    <property type="entry name" value="AMP-bd_C_sf"/>
</dbReference>
<evidence type="ECO:0000313" key="2">
    <source>
        <dbReference type="EMBL" id="MFI1460315.1"/>
    </source>
</evidence>
<accession>A0ABW7THJ3</accession>
<reference evidence="2 3" key="1">
    <citation type="submission" date="2024-10" db="EMBL/GenBank/DDBJ databases">
        <title>The Natural Products Discovery Center: Release of the First 8490 Sequenced Strains for Exploring Actinobacteria Biosynthetic Diversity.</title>
        <authorList>
            <person name="Kalkreuter E."/>
            <person name="Kautsar S.A."/>
            <person name="Yang D."/>
            <person name="Bader C.D."/>
            <person name="Teijaro C.N."/>
            <person name="Fluegel L."/>
            <person name="Davis C.M."/>
            <person name="Simpson J.R."/>
            <person name="Lauterbach L."/>
            <person name="Steele A.D."/>
            <person name="Gui C."/>
            <person name="Meng S."/>
            <person name="Li G."/>
            <person name="Viehrig K."/>
            <person name="Ye F."/>
            <person name="Su P."/>
            <person name="Kiefer A.F."/>
            <person name="Nichols A."/>
            <person name="Cepeda A.J."/>
            <person name="Yan W."/>
            <person name="Fan B."/>
            <person name="Jiang Y."/>
            <person name="Adhikari A."/>
            <person name="Zheng C.-J."/>
            <person name="Schuster L."/>
            <person name="Cowan T.M."/>
            <person name="Smanski M.J."/>
            <person name="Chevrette M.G."/>
            <person name="De Carvalho L.P.S."/>
            <person name="Shen B."/>
        </authorList>
    </citation>
    <scope>NUCLEOTIDE SEQUENCE [LARGE SCALE GENOMIC DNA]</scope>
    <source>
        <strain evidence="2 3">NPDC020568</strain>
    </source>
</reference>
<sequence>MPEPTEATDTIDTLLRRQAAERGDHPAVIDPHTRTTYADLDTTTRRLAAAFVEAGITKGTRVGLIAPNSVGWVRIALALTRIGAVLVPMSTLLKPPELIAQLRVAGVAVLITTEEFRGHRYLDGLRSELGGSIDTAPIHEPGLPALRRIFSVEAATALVAVPEAARLAGPSTGTDPGLTPDTQPARAPTGTPLIATPAATAVAEALAATVRPADPMLIMFTSGSRGLPKGVIHSHGNALAAVRSGLDARCIDAETRLYLPMPFFWVGGFGGGFLSALAAGATLVTEEIPRPETTLELLEHERVTLFRGWPDQAEALARRVETLGTDLSALHPGSLEALLPPAQRSRPGARANLFGMTESFGPYCGYPADTDMPESAHGSCGRPFDGMEVRITDSAGDSVPAGTIGEIQLRGPHILRGICGRAREDLFTADGYYPTGDLGRLDEAGFLFYHGRRDDMFKVNGATVYPGEVEKALRSLANVSSAFVTDIDRGDGDRVAAAVIVTGCPSIDGLRAATKKILSSFKVPTTWLLLDSDADIPRGTTGKVDIAALRKLLTDRGIDATIGPPR</sequence>
<dbReference type="GeneID" id="93509058"/>
<comment type="caution">
    <text evidence="2">The sequence shown here is derived from an EMBL/GenBank/DDBJ whole genome shotgun (WGS) entry which is preliminary data.</text>
</comment>
<evidence type="ECO:0000313" key="3">
    <source>
        <dbReference type="Proteomes" id="UP001611263"/>
    </source>
</evidence>
<dbReference type="Gene3D" id="3.40.50.12780">
    <property type="entry name" value="N-terminal domain of ligase-like"/>
    <property type="match status" value="2"/>
</dbReference>
<dbReference type="PANTHER" id="PTHR43767">
    <property type="entry name" value="LONG-CHAIN-FATTY-ACID--COA LIGASE"/>
    <property type="match status" value="1"/>
</dbReference>
<dbReference type="Proteomes" id="UP001611263">
    <property type="component" value="Unassembled WGS sequence"/>
</dbReference>
<protein>
    <submittedName>
        <fullName evidence="2">Class I adenylate-forming enzyme family protein</fullName>
    </submittedName>
</protein>
<organism evidence="2 3">
    <name type="scientific">Nocardia carnea</name>
    <dbReference type="NCBI Taxonomy" id="37328"/>
    <lineage>
        <taxon>Bacteria</taxon>
        <taxon>Bacillati</taxon>
        <taxon>Actinomycetota</taxon>
        <taxon>Actinomycetes</taxon>
        <taxon>Mycobacteriales</taxon>
        <taxon>Nocardiaceae</taxon>
        <taxon>Nocardia</taxon>
    </lineage>
</organism>
<dbReference type="CDD" id="cd04433">
    <property type="entry name" value="AFD_class_I"/>
    <property type="match status" value="1"/>
</dbReference>
<dbReference type="PANTHER" id="PTHR43767:SF1">
    <property type="entry name" value="NONRIBOSOMAL PEPTIDE SYNTHASE PES1 (EUROFUNG)-RELATED"/>
    <property type="match status" value="1"/>
</dbReference>
<dbReference type="RefSeq" id="WP_033241918.1">
    <property type="nucleotide sequence ID" value="NZ_JBIRUQ010000001.1"/>
</dbReference>
<name>A0ABW7THJ3_9NOCA</name>
<dbReference type="InterPro" id="IPR050237">
    <property type="entry name" value="ATP-dep_AMP-bd_enzyme"/>
</dbReference>
<gene>
    <name evidence="2" type="ORF">ACH4WX_06280</name>
</gene>
<dbReference type="Pfam" id="PF00501">
    <property type="entry name" value="AMP-binding"/>
    <property type="match status" value="1"/>
</dbReference>
<dbReference type="InterPro" id="IPR042099">
    <property type="entry name" value="ANL_N_sf"/>
</dbReference>
<evidence type="ECO:0000259" key="1">
    <source>
        <dbReference type="Pfam" id="PF00501"/>
    </source>
</evidence>
<keyword evidence="3" id="KW-1185">Reference proteome</keyword>
<dbReference type="SUPFAM" id="SSF56801">
    <property type="entry name" value="Acetyl-CoA synthetase-like"/>
    <property type="match status" value="1"/>
</dbReference>
<dbReference type="Gene3D" id="3.30.300.30">
    <property type="match status" value="1"/>
</dbReference>
<dbReference type="EMBL" id="JBIRUQ010000001">
    <property type="protein sequence ID" value="MFI1460315.1"/>
    <property type="molecule type" value="Genomic_DNA"/>
</dbReference>
<feature type="domain" description="AMP-dependent synthetase/ligase" evidence="1">
    <location>
        <begin position="15"/>
        <end position="417"/>
    </location>
</feature>
<dbReference type="InterPro" id="IPR000873">
    <property type="entry name" value="AMP-dep_synth/lig_dom"/>
</dbReference>